<sequence length="219" mass="24219">MDTVALTRMLISHYGNEEALAALAGVGQSSVNRWANGGNIRGNHLLRLMELARSVPSAADIIADVTDVASHNEGFTPTVVPGRELVGEKNLPVFAAAMGGEGHQIVTFDAIDYVKRPSILENVKDAYGVYIVGESMTPAFEPGDMALVHPHLPPARDKNVVLYHVPPFGHGEAEAIVKRLVRWSDRDWHLKQYNPSIEFTESRADWKWCHRIVGKYEAR</sequence>
<protein>
    <submittedName>
        <fullName evidence="2">Repressor protein C</fullName>
    </submittedName>
</protein>
<accession>U4PUK8</accession>
<dbReference type="GO" id="GO:0003677">
    <property type="term" value="F:DNA binding"/>
    <property type="evidence" value="ECO:0007669"/>
    <property type="project" value="InterPro"/>
</dbReference>
<dbReference type="InterPro" id="IPR036286">
    <property type="entry name" value="LexA/Signal_pep-like_sf"/>
</dbReference>
<dbReference type="InterPro" id="IPR010982">
    <property type="entry name" value="Lambda_DNA-bd_dom_sf"/>
</dbReference>
<dbReference type="CDD" id="cd06529">
    <property type="entry name" value="S24_LexA-like"/>
    <property type="match status" value="1"/>
</dbReference>
<dbReference type="Pfam" id="PF00717">
    <property type="entry name" value="Peptidase_S24"/>
    <property type="match status" value="1"/>
</dbReference>
<name>U4PUK8_9HYPH</name>
<dbReference type="InterPro" id="IPR039418">
    <property type="entry name" value="LexA-like"/>
</dbReference>
<organism evidence="2 3">
    <name type="scientific">Agrobacterium pusense</name>
    <dbReference type="NCBI Taxonomy" id="648995"/>
    <lineage>
        <taxon>Bacteria</taxon>
        <taxon>Pseudomonadati</taxon>
        <taxon>Pseudomonadota</taxon>
        <taxon>Alphaproteobacteria</taxon>
        <taxon>Hyphomicrobiales</taxon>
        <taxon>Rhizobiaceae</taxon>
        <taxon>Rhizobium/Agrobacterium group</taxon>
        <taxon>Agrobacterium</taxon>
    </lineage>
</organism>
<evidence type="ECO:0000313" key="2">
    <source>
        <dbReference type="EMBL" id="CDI08799.1"/>
    </source>
</evidence>
<dbReference type="SUPFAM" id="SSF47413">
    <property type="entry name" value="lambda repressor-like DNA-binding domains"/>
    <property type="match status" value="1"/>
</dbReference>
<dbReference type="KEGG" id="rir:BN877_I1905"/>
<feature type="domain" description="Peptidase S24/S26A/S26B/S26C" evidence="1">
    <location>
        <begin position="111"/>
        <end position="201"/>
    </location>
</feature>
<dbReference type="RefSeq" id="WP_022556454.1">
    <property type="nucleotide sequence ID" value="NC_022535.1"/>
</dbReference>
<reference evidence="2 3" key="1">
    <citation type="journal article" date="2013" name="Genome Announc.">
        <title>Complete Genome Sequence of the Sesbania Symbiont and Rice Growth-Promoting Endophyte Rhizobium sp. Strain IRBG74.</title>
        <authorList>
            <person name="Crook M.B."/>
            <person name="Mitra S."/>
            <person name="Ane J.M."/>
            <person name="Sadowsky M.J."/>
            <person name="Gyaneshwar P."/>
        </authorList>
    </citation>
    <scope>NUCLEOTIDE SEQUENCE [LARGE SCALE GENOMIC DNA]</scope>
    <source>
        <strain evidence="2 3">IRBG74</strain>
    </source>
</reference>
<dbReference type="EMBL" id="HG518322">
    <property type="protein sequence ID" value="CDI08799.1"/>
    <property type="molecule type" value="Genomic_DNA"/>
</dbReference>
<dbReference type="HOGENOM" id="CLU_1260613_0_0_5"/>
<dbReference type="Gene3D" id="2.10.109.10">
    <property type="entry name" value="Umud Fragment, subunit A"/>
    <property type="match status" value="1"/>
</dbReference>
<gene>
    <name evidence="2" type="ORF">BN877_I1905</name>
</gene>
<evidence type="ECO:0000313" key="3">
    <source>
        <dbReference type="Proteomes" id="UP000016944"/>
    </source>
</evidence>
<dbReference type="InterPro" id="IPR015927">
    <property type="entry name" value="Peptidase_S24_S26A/B/C"/>
</dbReference>
<dbReference type="AlphaFoldDB" id="U4PUK8"/>
<proteinExistence type="predicted"/>
<dbReference type="SUPFAM" id="SSF51306">
    <property type="entry name" value="LexA/Signal peptidase"/>
    <property type="match status" value="1"/>
</dbReference>
<evidence type="ECO:0000259" key="1">
    <source>
        <dbReference type="Pfam" id="PF00717"/>
    </source>
</evidence>
<dbReference type="Proteomes" id="UP000016944">
    <property type="component" value="Chromosome I"/>
</dbReference>